<dbReference type="EMBL" id="CAICTM010000613">
    <property type="protein sequence ID" value="CAB9513804.1"/>
    <property type="molecule type" value="Genomic_DNA"/>
</dbReference>
<gene>
    <name evidence="1" type="ORF">SEMRO_614_G175700.1</name>
</gene>
<protein>
    <submittedName>
        <fullName evidence="1">Uncharacterized protein</fullName>
    </submittedName>
</protein>
<evidence type="ECO:0000313" key="1">
    <source>
        <dbReference type="EMBL" id="CAB9513804.1"/>
    </source>
</evidence>
<evidence type="ECO:0000313" key="2">
    <source>
        <dbReference type="Proteomes" id="UP001153069"/>
    </source>
</evidence>
<dbReference type="InterPro" id="IPR011990">
    <property type="entry name" value="TPR-like_helical_dom_sf"/>
</dbReference>
<sequence>MTTIVAHPTSAANATRKESLIRSALIHNNEGVALLERGKPKEAAAHFTHALNQMNQSMRIPTDVNRATDVSPSPSPSSPYTLFTIPHLSSTEDDCAQFLLFDGAMTLAAEGNQAEDIAFYIAAGMLNLAMGFHQMGEMSSSTQDKTGTRSIFQKADRLYQAVQQVVEAGIQQPNQPHTTTCMFRFLFVAAQNNRLGIALESGNYTIANQFKKEMDSMLKTMFRDQPQETVYLDEFMRNSSLLGITCMLTSLAAACA</sequence>
<proteinExistence type="predicted"/>
<accession>A0A9N8E4L6</accession>
<comment type="caution">
    <text evidence="1">The sequence shown here is derived from an EMBL/GenBank/DDBJ whole genome shotgun (WGS) entry which is preliminary data.</text>
</comment>
<dbReference type="AlphaFoldDB" id="A0A9N8E4L6"/>
<reference evidence="1" key="1">
    <citation type="submission" date="2020-06" db="EMBL/GenBank/DDBJ databases">
        <authorList>
            <consortium name="Plant Systems Biology data submission"/>
        </authorList>
    </citation>
    <scope>NUCLEOTIDE SEQUENCE</scope>
    <source>
        <strain evidence="1">D6</strain>
    </source>
</reference>
<name>A0A9N8E4L6_9STRA</name>
<keyword evidence="2" id="KW-1185">Reference proteome</keyword>
<dbReference type="Proteomes" id="UP001153069">
    <property type="component" value="Unassembled WGS sequence"/>
</dbReference>
<organism evidence="1 2">
    <name type="scientific">Seminavis robusta</name>
    <dbReference type="NCBI Taxonomy" id="568900"/>
    <lineage>
        <taxon>Eukaryota</taxon>
        <taxon>Sar</taxon>
        <taxon>Stramenopiles</taxon>
        <taxon>Ochrophyta</taxon>
        <taxon>Bacillariophyta</taxon>
        <taxon>Bacillariophyceae</taxon>
        <taxon>Bacillariophycidae</taxon>
        <taxon>Naviculales</taxon>
        <taxon>Naviculaceae</taxon>
        <taxon>Seminavis</taxon>
    </lineage>
</organism>
<dbReference type="SUPFAM" id="SSF48452">
    <property type="entry name" value="TPR-like"/>
    <property type="match status" value="1"/>
</dbReference>